<evidence type="ECO:0000256" key="17">
    <source>
        <dbReference type="RuleBase" id="RU004024"/>
    </source>
</evidence>
<dbReference type="AlphaFoldDB" id="A0A2Z5FW77"/>
<feature type="region of interest" description="Disordered" evidence="18">
    <location>
        <begin position="329"/>
        <end position="356"/>
    </location>
</feature>
<comment type="function">
    <text evidence="14 17">Subunits I and II form the functional core of the enzyme complex. Electrons originating in cytochrome c are transferred via heme a and Cu(A) to the binuclear center formed by heme a3 and Cu(B).</text>
</comment>
<evidence type="ECO:0000313" key="24">
    <source>
        <dbReference type="Proteomes" id="UP000253606"/>
    </source>
</evidence>
<feature type="transmembrane region" description="Helical" evidence="19">
    <location>
        <begin position="83"/>
        <end position="103"/>
    </location>
</feature>
<dbReference type="SUPFAM" id="SSF81464">
    <property type="entry name" value="Cytochrome c oxidase subunit II-like, transmembrane region"/>
    <property type="match status" value="1"/>
</dbReference>
<dbReference type="GO" id="GO:0005507">
    <property type="term" value="F:copper ion binding"/>
    <property type="evidence" value="ECO:0007669"/>
    <property type="project" value="InterPro"/>
</dbReference>
<dbReference type="NCBIfam" id="TIGR02866">
    <property type="entry name" value="CoxB"/>
    <property type="match status" value="1"/>
</dbReference>
<evidence type="ECO:0000259" key="21">
    <source>
        <dbReference type="PROSITE" id="PS50999"/>
    </source>
</evidence>
<dbReference type="GO" id="GO:0004129">
    <property type="term" value="F:cytochrome-c oxidase activity"/>
    <property type="evidence" value="ECO:0007669"/>
    <property type="project" value="UniProtKB-EC"/>
</dbReference>
<reference evidence="23 24" key="1">
    <citation type="journal article" date="2018" name="Front. Microbiol.">
        <title>Hydrolytic Capabilities as a Key to Environmental Success: Chitinolytic and Cellulolytic Acidobacteria From Acidic Sub-arctic Soils and Boreal Peatlands.</title>
        <authorList>
            <person name="Belova S.E."/>
            <person name="Ravin N.V."/>
            <person name="Pankratov T.A."/>
            <person name="Rakitin A.L."/>
            <person name="Ivanova A.A."/>
            <person name="Beletsky A.V."/>
            <person name="Mardanov A.V."/>
            <person name="Sinninghe Damste J.S."/>
            <person name="Dedysh S.N."/>
        </authorList>
    </citation>
    <scope>NUCLEOTIDE SEQUENCE [LARGE SCALE GENOMIC DNA]</scope>
    <source>
        <strain evidence="23 24">SBC82</strain>
    </source>
</reference>
<keyword evidence="8" id="KW-1278">Translocase</keyword>
<proteinExistence type="inferred from homology"/>
<evidence type="ECO:0000256" key="16">
    <source>
        <dbReference type="RuleBase" id="RU000456"/>
    </source>
</evidence>
<accession>A0A2Z5FW77</accession>
<feature type="domain" description="Cytochrome oxidase subunit II copper A binding" evidence="20">
    <location>
        <begin position="110"/>
        <end position="221"/>
    </location>
</feature>
<dbReference type="InterPro" id="IPR036909">
    <property type="entry name" value="Cyt_c-like_dom_sf"/>
</dbReference>
<keyword evidence="24" id="KW-1185">Reference proteome</keyword>
<dbReference type="PROSITE" id="PS51007">
    <property type="entry name" value="CYTC"/>
    <property type="match status" value="1"/>
</dbReference>
<keyword evidence="10 19" id="KW-1133">Transmembrane helix</keyword>
<dbReference type="Pfam" id="PF13442">
    <property type="entry name" value="Cytochrome_CBB3"/>
    <property type="match status" value="1"/>
</dbReference>
<dbReference type="InterPro" id="IPR011759">
    <property type="entry name" value="Cyt_c_oxidase_su2_TM_dom"/>
</dbReference>
<dbReference type="InterPro" id="IPR008972">
    <property type="entry name" value="Cupredoxin"/>
</dbReference>
<keyword evidence="3 16" id="KW-0813">Transport</keyword>
<dbReference type="OrthoDB" id="9773456at2"/>
<dbReference type="PANTHER" id="PTHR22888">
    <property type="entry name" value="CYTOCHROME C OXIDASE, SUBUNIT II"/>
    <property type="match status" value="1"/>
</dbReference>
<evidence type="ECO:0000256" key="2">
    <source>
        <dbReference type="ARBA" id="ARBA00007866"/>
    </source>
</evidence>
<dbReference type="InterPro" id="IPR009056">
    <property type="entry name" value="Cyt_c-like_dom"/>
</dbReference>
<name>A0A2Z5FW77_9BACT</name>
<dbReference type="Proteomes" id="UP000253606">
    <property type="component" value="Chromosome"/>
</dbReference>
<dbReference type="PROSITE" id="PS50999">
    <property type="entry name" value="COX2_TM"/>
    <property type="match status" value="1"/>
</dbReference>
<dbReference type="InterPro" id="IPR001505">
    <property type="entry name" value="Copper_CuA"/>
</dbReference>
<dbReference type="Pfam" id="PF00116">
    <property type="entry name" value="COX2"/>
    <property type="match status" value="1"/>
</dbReference>
<dbReference type="PROSITE" id="PS00078">
    <property type="entry name" value="COX2"/>
    <property type="match status" value="1"/>
</dbReference>
<keyword evidence="9 16" id="KW-0249">Electron transport</keyword>
<evidence type="ECO:0000256" key="14">
    <source>
        <dbReference type="ARBA" id="ARBA00024688"/>
    </source>
</evidence>
<dbReference type="InterPro" id="IPR014222">
    <property type="entry name" value="Cyt_c_oxidase_su2"/>
</dbReference>
<evidence type="ECO:0000256" key="8">
    <source>
        <dbReference type="ARBA" id="ARBA00022967"/>
    </source>
</evidence>
<dbReference type="EC" id="7.1.1.9" evidence="17"/>
<keyword evidence="7 15" id="KW-0479">Metal-binding</keyword>
<dbReference type="GO" id="GO:0020037">
    <property type="term" value="F:heme binding"/>
    <property type="evidence" value="ECO:0007669"/>
    <property type="project" value="InterPro"/>
</dbReference>
<dbReference type="GO" id="GO:0042773">
    <property type="term" value="P:ATP synthesis coupled electron transport"/>
    <property type="evidence" value="ECO:0007669"/>
    <property type="project" value="TreeGrafter"/>
</dbReference>
<evidence type="ECO:0000256" key="4">
    <source>
        <dbReference type="ARBA" id="ARBA00022617"/>
    </source>
</evidence>
<protein>
    <recommendedName>
        <fullName evidence="17">Cytochrome c oxidase subunit 2</fullName>
        <ecNumber evidence="17">7.1.1.9</ecNumber>
    </recommendedName>
</protein>
<evidence type="ECO:0000256" key="5">
    <source>
        <dbReference type="ARBA" id="ARBA00022660"/>
    </source>
</evidence>
<organism evidence="23 24">
    <name type="scientific">Acidisarcina polymorpha</name>
    <dbReference type="NCBI Taxonomy" id="2211140"/>
    <lineage>
        <taxon>Bacteria</taxon>
        <taxon>Pseudomonadati</taxon>
        <taxon>Acidobacteriota</taxon>
        <taxon>Terriglobia</taxon>
        <taxon>Terriglobales</taxon>
        <taxon>Acidobacteriaceae</taxon>
        <taxon>Acidisarcina</taxon>
    </lineage>
</organism>
<evidence type="ECO:0000256" key="1">
    <source>
        <dbReference type="ARBA" id="ARBA00004141"/>
    </source>
</evidence>
<dbReference type="GO" id="GO:0005886">
    <property type="term" value="C:plasma membrane"/>
    <property type="evidence" value="ECO:0007669"/>
    <property type="project" value="UniProtKB-SubCell"/>
</dbReference>
<dbReference type="KEGG" id="abas:ACPOL_1644"/>
<feature type="domain" description="Cytochrome oxidase subunit II transmembrane region profile" evidence="21">
    <location>
        <begin position="12"/>
        <end position="109"/>
    </location>
</feature>
<feature type="domain" description="Cytochrome c" evidence="22">
    <location>
        <begin position="227"/>
        <end position="321"/>
    </location>
</feature>
<dbReference type="InterPro" id="IPR045187">
    <property type="entry name" value="CcO_II"/>
</dbReference>
<sequence>MHIISPVLWQFLVKWLTNFALFPAEASTIAPYTDALYFFLILISLVGLVIVALLVFGFSIAYRAEKNPVATHIEGSTLLEATWTIIPLALFMVCFVWGALLYFRIYNPPTNAMNIYIVGKQWMWKAEHPGGQHEINALHIPINRPVQLTMISQDVFHSYSIPAFRVKREVIPGRYSTVWFEATLPGTYHLFCTQYCGTLHSQMIGQIVAMKPEDYQAWTAGSTSGASLAQNGERLYASLGCNGCHSGQADARGPNLAAVYGAKLQLASGSYVTVDDAFLRDTILNPSMHVTSGYAPIMPTYQGQVSEEGLIDLVEYIKRLNSNYRNQQTLTTSQVSPAQAGTVAPNATSGPGMVKQ</sequence>
<evidence type="ECO:0000256" key="19">
    <source>
        <dbReference type="SAM" id="Phobius"/>
    </source>
</evidence>
<evidence type="ECO:0000259" key="20">
    <source>
        <dbReference type="PROSITE" id="PS50857"/>
    </source>
</evidence>
<keyword evidence="4 15" id="KW-0349">Heme</keyword>
<dbReference type="Gene3D" id="1.10.287.90">
    <property type="match status" value="1"/>
</dbReference>
<dbReference type="SUPFAM" id="SSF49503">
    <property type="entry name" value="Cupredoxins"/>
    <property type="match status" value="1"/>
</dbReference>
<dbReference type="CDD" id="cd13915">
    <property type="entry name" value="CuRO_HCO_II_like_2"/>
    <property type="match status" value="1"/>
</dbReference>
<keyword evidence="5 16" id="KW-0679">Respiratory chain</keyword>
<evidence type="ECO:0000256" key="6">
    <source>
        <dbReference type="ARBA" id="ARBA00022692"/>
    </source>
</evidence>
<evidence type="ECO:0000313" key="23">
    <source>
        <dbReference type="EMBL" id="AXC10990.1"/>
    </source>
</evidence>
<evidence type="ECO:0000256" key="12">
    <source>
        <dbReference type="ARBA" id="ARBA00023008"/>
    </source>
</evidence>
<evidence type="ECO:0000256" key="11">
    <source>
        <dbReference type="ARBA" id="ARBA00023004"/>
    </source>
</evidence>
<keyword evidence="6 16" id="KW-0812">Transmembrane</keyword>
<evidence type="ECO:0000256" key="13">
    <source>
        <dbReference type="ARBA" id="ARBA00023136"/>
    </source>
</evidence>
<evidence type="ECO:0000256" key="3">
    <source>
        <dbReference type="ARBA" id="ARBA00022448"/>
    </source>
</evidence>
<gene>
    <name evidence="23" type="ORF">ACPOL_1644</name>
</gene>
<keyword evidence="12 17" id="KW-0186">Copper</keyword>
<dbReference type="PANTHER" id="PTHR22888:SF9">
    <property type="entry name" value="CYTOCHROME C OXIDASE SUBUNIT 2"/>
    <property type="match status" value="1"/>
</dbReference>
<dbReference type="InterPro" id="IPR002429">
    <property type="entry name" value="CcO_II-like_C"/>
</dbReference>
<comment type="catalytic activity">
    <reaction evidence="17">
        <text>4 Fe(II)-[cytochrome c] + O2 + 8 H(+)(in) = 4 Fe(III)-[cytochrome c] + 2 H2O + 4 H(+)(out)</text>
        <dbReference type="Rhea" id="RHEA:11436"/>
        <dbReference type="Rhea" id="RHEA-COMP:10350"/>
        <dbReference type="Rhea" id="RHEA-COMP:14399"/>
        <dbReference type="ChEBI" id="CHEBI:15377"/>
        <dbReference type="ChEBI" id="CHEBI:15378"/>
        <dbReference type="ChEBI" id="CHEBI:15379"/>
        <dbReference type="ChEBI" id="CHEBI:29033"/>
        <dbReference type="ChEBI" id="CHEBI:29034"/>
        <dbReference type="EC" id="7.1.1.9"/>
    </reaction>
</comment>
<keyword evidence="13 19" id="KW-0472">Membrane</keyword>
<feature type="transmembrane region" description="Helical" evidence="19">
    <location>
        <begin position="36"/>
        <end position="62"/>
    </location>
</feature>
<feature type="compositionally biased region" description="Polar residues" evidence="18">
    <location>
        <begin position="329"/>
        <end position="349"/>
    </location>
</feature>
<evidence type="ECO:0000256" key="7">
    <source>
        <dbReference type="ARBA" id="ARBA00022723"/>
    </source>
</evidence>
<comment type="similarity">
    <text evidence="2 16">Belongs to the cytochrome c oxidase subunit 2 family.</text>
</comment>
<evidence type="ECO:0000259" key="22">
    <source>
        <dbReference type="PROSITE" id="PS51007"/>
    </source>
</evidence>
<dbReference type="GO" id="GO:0016491">
    <property type="term" value="F:oxidoreductase activity"/>
    <property type="evidence" value="ECO:0007669"/>
    <property type="project" value="InterPro"/>
</dbReference>
<evidence type="ECO:0000256" key="10">
    <source>
        <dbReference type="ARBA" id="ARBA00022989"/>
    </source>
</evidence>
<evidence type="ECO:0000256" key="18">
    <source>
        <dbReference type="SAM" id="MobiDB-lite"/>
    </source>
</evidence>
<dbReference type="SUPFAM" id="SSF46626">
    <property type="entry name" value="Cytochrome c"/>
    <property type="match status" value="1"/>
</dbReference>
<evidence type="ECO:0000256" key="9">
    <source>
        <dbReference type="ARBA" id="ARBA00022982"/>
    </source>
</evidence>
<dbReference type="PROSITE" id="PS50857">
    <property type="entry name" value="COX2_CUA"/>
    <property type="match status" value="1"/>
</dbReference>
<keyword evidence="11 15" id="KW-0408">Iron</keyword>
<comment type="cofactor">
    <cofactor evidence="17">
        <name>Cu cation</name>
        <dbReference type="ChEBI" id="CHEBI:23378"/>
    </cofactor>
    <text evidence="17">Binds a copper A center.</text>
</comment>
<dbReference type="Gene3D" id="2.60.40.420">
    <property type="entry name" value="Cupredoxins - blue copper proteins"/>
    <property type="match status" value="1"/>
</dbReference>
<evidence type="ECO:0000256" key="15">
    <source>
        <dbReference type="PROSITE-ProRule" id="PRU00433"/>
    </source>
</evidence>
<dbReference type="InterPro" id="IPR036257">
    <property type="entry name" value="Cyt_c_oxidase_su2_TM_sf"/>
</dbReference>
<dbReference type="Pfam" id="PF02790">
    <property type="entry name" value="COX2_TM"/>
    <property type="match status" value="1"/>
</dbReference>
<dbReference type="EMBL" id="CP030840">
    <property type="protein sequence ID" value="AXC10990.1"/>
    <property type="molecule type" value="Genomic_DNA"/>
</dbReference>
<dbReference type="RefSeq" id="WP_114206513.1">
    <property type="nucleotide sequence ID" value="NZ_CP030840.1"/>
</dbReference>
<comment type="subcellular location">
    <subcellularLocation>
        <location evidence="16">Cell membrane</location>
        <topology evidence="16">Multi-pass membrane protein</topology>
    </subcellularLocation>
    <subcellularLocation>
        <location evidence="1">Membrane</location>
        <topology evidence="1">Multi-pass membrane protein</topology>
    </subcellularLocation>
</comment>